<dbReference type="GO" id="GO:0005829">
    <property type="term" value="C:cytosol"/>
    <property type="evidence" value="ECO:0007669"/>
    <property type="project" value="TreeGrafter"/>
</dbReference>
<dbReference type="GO" id="GO:0006012">
    <property type="term" value="P:galactose metabolic process"/>
    <property type="evidence" value="ECO:0007669"/>
    <property type="project" value="InterPro"/>
</dbReference>
<dbReference type="GO" id="GO:0004335">
    <property type="term" value="F:galactokinase activity"/>
    <property type="evidence" value="ECO:0007669"/>
    <property type="project" value="InterPro"/>
</dbReference>
<keyword evidence="2" id="KW-0808">Transferase</keyword>
<evidence type="ECO:0000259" key="6">
    <source>
        <dbReference type="Pfam" id="PF00288"/>
    </source>
</evidence>
<dbReference type="GO" id="GO:0005524">
    <property type="term" value="F:ATP binding"/>
    <property type="evidence" value="ECO:0007669"/>
    <property type="project" value="UniProtKB-KW"/>
</dbReference>
<dbReference type="InterPro" id="IPR013750">
    <property type="entry name" value="GHMP_kinase_C_dom"/>
</dbReference>
<dbReference type="AlphaFoldDB" id="A0A5S6QJX1"/>
<comment type="similarity">
    <text evidence="1">Belongs to the GHMP kinase family. GalK subfamily.</text>
</comment>
<dbReference type="STRING" id="70415.A0A5S6QJX1"/>
<dbReference type="InterPro" id="IPR020568">
    <property type="entry name" value="Ribosomal_Su5_D2-typ_SF"/>
</dbReference>
<sequence length="572" mass="63823">MKRVRLDVYDVEDKGKRTLDSKRLRLFSAALSRHRQHVSASQIVCDVRETVEVNVVTICSTVGWEANRVKELKMGFRLLASLDKIECPSTIWRNVNIENQFINQRLISVQTMQDSVVKRFAETFGREPEYLVRCPGRVNLMGEHIDYNGYPTLPIAIQEAIYAAVLVDTEIAELVVHNVDTQFEPFRVSMDDFEISAVEPTWQDYYLCGVRGALELIAKCGSMPVVTVGFHSMVGGSVPIAAGLSSSSALVCAAALSTVYAILGDKWSETITMQMLAEECARAERYVGTQGGGMDQAICLLAEKFTGMLVEFDPLRLNRVSIPQSVAFVVCNSMVKSEKGSSKSLYNFRVAECRLAAKVMAKLLDIPWRKVTTLRDLHEVLRKELREMPLLVGQYLHENPYSLSEILLILECQESDLTPLLLDAVRPYQLHNRALHVYEESLRVHEFRRICDEAVKRHSMATNEICNVRLGELLKKSHASCSQLYECSCKELDDLQRSLISQFKGAVYGARLTGAGWGGCLVANIDSDGAAATVERIRISLLKDWAKSGATEPDLFLCRPSAGASVKVLKAN</sequence>
<dbReference type="InterPro" id="IPR006203">
    <property type="entry name" value="GHMP_knse_ATP-bd_CS"/>
</dbReference>
<dbReference type="Gene3D" id="3.30.70.3170">
    <property type="match status" value="1"/>
</dbReference>
<dbReference type="WBParaSite" id="TMUE_2000007661.1">
    <property type="protein sequence ID" value="TMUE_2000007661.1"/>
    <property type="gene ID" value="WBGene00291393"/>
</dbReference>
<dbReference type="NCBIfam" id="TIGR00131">
    <property type="entry name" value="gal_kin"/>
    <property type="match status" value="1"/>
</dbReference>
<feature type="domain" description="GHMP kinase N-terminal" evidence="6">
    <location>
        <begin position="212"/>
        <end position="301"/>
    </location>
</feature>
<dbReference type="PROSITE" id="PS00627">
    <property type="entry name" value="GHMP_KINASES_ATP"/>
    <property type="match status" value="1"/>
</dbReference>
<organism evidence="9 11">
    <name type="scientific">Trichuris muris</name>
    <name type="common">Mouse whipworm</name>
    <dbReference type="NCBI Taxonomy" id="70415"/>
    <lineage>
        <taxon>Eukaryota</taxon>
        <taxon>Metazoa</taxon>
        <taxon>Ecdysozoa</taxon>
        <taxon>Nematoda</taxon>
        <taxon>Enoplea</taxon>
        <taxon>Dorylaimia</taxon>
        <taxon>Trichinellida</taxon>
        <taxon>Trichuridae</taxon>
        <taxon>Trichuris</taxon>
    </lineage>
</organism>
<reference evidence="10 11" key="3">
    <citation type="submission" date="2019-12" db="UniProtKB">
        <authorList>
            <consortium name="WormBaseParasite"/>
        </authorList>
    </citation>
    <scope>IDENTIFICATION</scope>
</reference>
<dbReference type="InterPro" id="IPR019539">
    <property type="entry name" value="GalKase_N"/>
</dbReference>
<dbReference type="PRINTS" id="PR00959">
    <property type="entry name" value="MEVGALKINASE"/>
</dbReference>
<dbReference type="Pfam" id="PF00288">
    <property type="entry name" value="GHMP_kinases_N"/>
    <property type="match status" value="1"/>
</dbReference>
<evidence type="ECO:0000313" key="11">
    <source>
        <dbReference type="WBParaSite" id="TMUE_2000007661.1"/>
    </source>
</evidence>
<dbReference type="PANTHER" id="PTHR10457:SF7">
    <property type="entry name" value="GALACTOKINASE-RELATED"/>
    <property type="match status" value="1"/>
</dbReference>
<keyword evidence="3" id="KW-0547">Nucleotide-binding</keyword>
<evidence type="ECO:0000256" key="5">
    <source>
        <dbReference type="ARBA" id="ARBA00022840"/>
    </source>
</evidence>
<evidence type="ECO:0000256" key="3">
    <source>
        <dbReference type="ARBA" id="ARBA00022741"/>
    </source>
</evidence>
<dbReference type="PRINTS" id="PR00473">
    <property type="entry name" value="GALCTOKINASE"/>
</dbReference>
<reference evidence="9" key="1">
    <citation type="submission" date="2013-11" db="EMBL/GenBank/DDBJ databases">
        <authorList>
            <person name="Aslett M."/>
        </authorList>
    </citation>
    <scope>NUCLEOTIDE SEQUENCE [LARGE SCALE GENOMIC DNA]</scope>
    <source>
        <strain evidence="9">Edinburgh</strain>
    </source>
</reference>
<accession>A0A5S6QJX1</accession>
<protein>
    <submittedName>
        <fullName evidence="10 11">Galactokinase</fullName>
    </submittedName>
</protein>
<dbReference type="SUPFAM" id="SSF54211">
    <property type="entry name" value="Ribosomal protein S5 domain 2-like"/>
    <property type="match status" value="1"/>
</dbReference>
<dbReference type="InterPro" id="IPR000705">
    <property type="entry name" value="Galactokinase"/>
</dbReference>
<proteinExistence type="inferred from homology"/>
<dbReference type="Pfam" id="PF10509">
    <property type="entry name" value="GalKase_gal_bdg"/>
    <property type="match status" value="1"/>
</dbReference>
<dbReference type="Proteomes" id="UP000046395">
    <property type="component" value="Unassembled WGS sequence"/>
</dbReference>
<dbReference type="InterPro" id="IPR036554">
    <property type="entry name" value="GHMP_kinase_C_sf"/>
</dbReference>
<keyword evidence="4" id="KW-0418">Kinase</keyword>
<dbReference type="InterPro" id="IPR014721">
    <property type="entry name" value="Ribsml_uS5_D2-typ_fold_subgr"/>
</dbReference>
<feature type="domain" description="GHMP kinase C-terminal" evidence="7">
    <location>
        <begin position="468"/>
        <end position="536"/>
    </location>
</feature>
<feature type="domain" description="Galactokinase N-terminal" evidence="8">
    <location>
        <begin position="118"/>
        <end position="165"/>
    </location>
</feature>
<evidence type="ECO:0000256" key="2">
    <source>
        <dbReference type="ARBA" id="ARBA00022679"/>
    </source>
</evidence>
<evidence type="ECO:0000259" key="7">
    <source>
        <dbReference type="Pfam" id="PF08544"/>
    </source>
</evidence>
<keyword evidence="5" id="KW-0067">ATP-binding</keyword>
<reference evidence="9" key="2">
    <citation type="submission" date="2014-03" db="EMBL/GenBank/DDBJ databases">
        <title>The whipworm genome and dual-species transcriptomics of an intimate host-pathogen interaction.</title>
        <authorList>
            <person name="Foth B.J."/>
            <person name="Tsai I.J."/>
            <person name="Reid A.J."/>
            <person name="Bancroft A.J."/>
            <person name="Nichol S."/>
            <person name="Tracey A."/>
            <person name="Holroyd N."/>
            <person name="Cotton J.A."/>
            <person name="Stanley E.J."/>
            <person name="Zarowiecki M."/>
            <person name="Liu J.Z."/>
            <person name="Huckvale T."/>
            <person name="Cooper P.J."/>
            <person name="Grencis R.K."/>
            <person name="Berriman M."/>
        </authorList>
    </citation>
    <scope>NUCLEOTIDE SEQUENCE [LARGE SCALE GENOMIC DNA]</scope>
    <source>
        <strain evidence="9">Edinburgh</strain>
    </source>
</reference>
<dbReference type="InterPro" id="IPR006204">
    <property type="entry name" value="GHMP_kinase_N_dom"/>
</dbReference>
<evidence type="ECO:0000259" key="8">
    <source>
        <dbReference type="Pfam" id="PF10509"/>
    </source>
</evidence>
<evidence type="ECO:0000313" key="10">
    <source>
        <dbReference type="WBParaSite" id="TMUE_0000000062.1"/>
    </source>
</evidence>
<dbReference type="PANTHER" id="PTHR10457">
    <property type="entry name" value="MEVALONATE KINASE/GALACTOKINASE"/>
    <property type="match status" value="1"/>
</dbReference>
<dbReference type="WBParaSite" id="TMUE_0000000062.1">
    <property type="protein sequence ID" value="TMUE_0000000062.1"/>
    <property type="gene ID" value="WBGene00296010"/>
</dbReference>
<evidence type="ECO:0000313" key="9">
    <source>
        <dbReference type="Proteomes" id="UP000046395"/>
    </source>
</evidence>
<dbReference type="Pfam" id="PF08544">
    <property type="entry name" value="GHMP_kinases_C"/>
    <property type="match status" value="1"/>
</dbReference>
<evidence type="ECO:0000256" key="1">
    <source>
        <dbReference type="ARBA" id="ARBA00006566"/>
    </source>
</evidence>
<dbReference type="SUPFAM" id="SSF55060">
    <property type="entry name" value="GHMP Kinase, C-terminal domain"/>
    <property type="match status" value="1"/>
</dbReference>
<dbReference type="Gene3D" id="3.30.230.10">
    <property type="match status" value="1"/>
</dbReference>
<keyword evidence="9" id="KW-1185">Reference proteome</keyword>
<evidence type="ECO:0000256" key="4">
    <source>
        <dbReference type="ARBA" id="ARBA00022777"/>
    </source>
</evidence>
<name>A0A5S6QJX1_TRIMR</name>
<dbReference type="Gene3D" id="1.20.1440.340">
    <property type="match status" value="1"/>
</dbReference>